<dbReference type="Pfam" id="PF09285">
    <property type="entry name" value="Elong-fact-P_C"/>
    <property type="match status" value="1"/>
</dbReference>
<dbReference type="InterPro" id="IPR011768">
    <property type="entry name" value="Transl_elongation_fac_P"/>
</dbReference>
<accession>A0A9D1D2G4</accession>
<evidence type="ECO:0000256" key="1">
    <source>
        <dbReference type="ARBA" id="ARBA00004496"/>
    </source>
</evidence>
<dbReference type="PIRSF" id="PIRSF005901">
    <property type="entry name" value="EF-P"/>
    <property type="match status" value="1"/>
</dbReference>
<evidence type="ECO:0000256" key="5">
    <source>
        <dbReference type="ARBA" id="ARBA00022768"/>
    </source>
</evidence>
<evidence type="ECO:0000256" key="4">
    <source>
        <dbReference type="ARBA" id="ARBA00022490"/>
    </source>
</evidence>
<dbReference type="InterPro" id="IPR001059">
    <property type="entry name" value="Transl_elong_P/YeiP_cen"/>
</dbReference>
<name>A0A9D1D2G4_9ACTN</name>
<dbReference type="GO" id="GO:0043043">
    <property type="term" value="P:peptide biosynthetic process"/>
    <property type="evidence" value="ECO:0007669"/>
    <property type="project" value="InterPro"/>
</dbReference>
<evidence type="ECO:0000256" key="10">
    <source>
        <dbReference type="RuleBase" id="RU004389"/>
    </source>
</evidence>
<keyword evidence="5 8" id="KW-0251">Elongation factor</keyword>
<dbReference type="AlphaFoldDB" id="A0A9D1D2G4"/>
<dbReference type="InterPro" id="IPR012340">
    <property type="entry name" value="NA-bd_OB-fold"/>
</dbReference>
<dbReference type="PANTHER" id="PTHR30053">
    <property type="entry name" value="ELONGATION FACTOR P"/>
    <property type="match status" value="1"/>
</dbReference>
<sequence length="186" mass="20886">MAISTADFKNGMCIMNNGKMCTIVEFQHVKPGKGGAFVRTKLRDIKTGRVVDYTFNAGTKFDQVRLETKKMQYLYNDGADYYFMDNNTYEQIGIPADVVGDNAKWLKENDEASLLYADEELISIEPQMFVELEIVQTDPGFKGDTVQGGTKPATLETGAVIQVPLYMNQGEIVQVDSRDGRFIKRV</sequence>
<dbReference type="SUPFAM" id="SSF50104">
    <property type="entry name" value="Translation proteins SH3-like domain"/>
    <property type="match status" value="1"/>
</dbReference>
<evidence type="ECO:0000256" key="2">
    <source>
        <dbReference type="ARBA" id="ARBA00004815"/>
    </source>
</evidence>
<comment type="pathway">
    <text evidence="2 8">Protein biosynthesis; polypeptide chain elongation.</text>
</comment>
<dbReference type="InterPro" id="IPR013185">
    <property type="entry name" value="Transl_elong_KOW-like"/>
</dbReference>
<dbReference type="GO" id="GO:0005829">
    <property type="term" value="C:cytosol"/>
    <property type="evidence" value="ECO:0007669"/>
    <property type="project" value="UniProtKB-ARBA"/>
</dbReference>
<evidence type="ECO:0000313" key="13">
    <source>
        <dbReference type="EMBL" id="HIR01069.1"/>
    </source>
</evidence>
<keyword evidence="6 8" id="KW-0648">Protein biosynthesis</keyword>
<feature type="domain" description="Translation elongation factor P/YeiP central" evidence="12">
    <location>
        <begin position="68"/>
        <end position="122"/>
    </location>
</feature>
<organism evidence="13 14">
    <name type="scientific">Candidatus Aveggerthella stercoripullorum</name>
    <dbReference type="NCBI Taxonomy" id="2840688"/>
    <lineage>
        <taxon>Bacteria</taxon>
        <taxon>Bacillati</taxon>
        <taxon>Actinomycetota</taxon>
        <taxon>Coriobacteriia</taxon>
        <taxon>Eggerthellales</taxon>
        <taxon>Eggerthellaceae</taxon>
        <taxon>Eggerthellaceae incertae sedis</taxon>
        <taxon>Candidatus Aveggerthella</taxon>
    </lineage>
</organism>
<dbReference type="FunFam" id="2.40.50.140:FF:000004">
    <property type="entry name" value="Elongation factor P"/>
    <property type="match status" value="1"/>
</dbReference>
<dbReference type="PANTHER" id="PTHR30053:SF12">
    <property type="entry name" value="ELONGATION FACTOR P (EF-P) FAMILY PROTEIN"/>
    <property type="match status" value="1"/>
</dbReference>
<evidence type="ECO:0000256" key="3">
    <source>
        <dbReference type="ARBA" id="ARBA00009479"/>
    </source>
</evidence>
<dbReference type="CDD" id="cd05794">
    <property type="entry name" value="S1_EF-P_repeat_2"/>
    <property type="match status" value="1"/>
</dbReference>
<dbReference type="NCBIfam" id="TIGR00038">
    <property type="entry name" value="efp"/>
    <property type="match status" value="1"/>
</dbReference>
<dbReference type="SMART" id="SM01185">
    <property type="entry name" value="EFP"/>
    <property type="match status" value="1"/>
</dbReference>
<dbReference type="SMART" id="SM00841">
    <property type="entry name" value="Elong-fact-P_C"/>
    <property type="match status" value="1"/>
</dbReference>
<evidence type="ECO:0000313" key="14">
    <source>
        <dbReference type="Proteomes" id="UP000824261"/>
    </source>
</evidence>
<evidence type="ECO:0000256" key="8">
    <source>
        <dbReference type="HAMAP-Rule" id="MF_00141"/>
    </source>
</evidence>
<feature type="domain" description="Elongation factor P C-terminal" evidence="11">
    <location>
        <begin position="130"/>
        <end position="185"/>
    </location>
</feature>
<dbReference type="Gene3D" id="2.40.50.140">
    <property type="entry name" value="Nucleic acid-binding proteins"/>
    <property type="match status" value="2"/>
</dbReference>
<dbReference type="CDD" id="cd04470">
    <property type="entry name" value="S1_EF-P_repeat_1"/>
    <property type="match status" value="1"/>
</dbReference>
<dbReference type="InterPro" id="IPR014722">
    <property type="entry name" value="Rib_uL2_dom2"/>
</dbReference>
<comment type="function">
    <text evidence="7 8">Involved in peptide bond synthesis. Stimulates efficient translation and peptide-bond synthesis on native or reconstituted 70S ribosomes in vitro. Probably functions indirectly by altering the affinity of the ribosome for aminoacyl-tRNA, thus increasing their reactivity as acceptors for peptidyl transferase.</text>
</comment>
<evidence type="ECO:0000256" key="6">
    <source>
        <dbReference type="ARBA" id="ARBA00022917"/>
    </source>
</evidence>
<dbReference type="Gene3D" id="2.30.30.30">
    <property type="match status" value="1"/>
</dbReference>
<dbReference type="SUPFAM" id="SSF50249">
    <property type="entry name" value="Nucleic acid-binding proteins"/>
    <property type="match status" value="2"/>
</dbReference>
<dbReference type="HAMAP" id="MF_00141">
    <property type="entry name" value="EF_P"/>
    <property type="match status" value="1"/>
</dbReference>
<dbReference type="Pfam" id="PF01132">
    <property type="entry name" value="EFP"/>
    <property type="match status" value="1"/>
</dbReference>
<dbReference type="InterPro" id="IPR008991">
    <property type="entry name" value="Translation_prot_SH3-like_sf"/>
</dbReference>
<evidence type="ECO:0000256" key="9">
    <source>
        <dbReference type="NCBIfam" id="TIGR00038"/>
    </source>
</evidence>
<dbReference type="EMBL" id="DVGB01000028">
    <property type="protein sequence ID" value="HIR01069.1"/>
    <property type="molecule type" value="Genomic_DNA"/>
</dbReference>
<proteinExistence type="inferred from homology"/>
<dbReference type="InterPro" id="IPR020599">
    <property type="entry name" value="Transl_elong_fac_P/YeiP"/>
</dbReference>
<dbReference type="FunFam" id="2.40.50.140:FF:000009">
    <property type="entry name" value="Elongation factor P"/>
    <property type="match status" value="1"/>
</dbReference>
<dbReference type="Pfam" id="PF08207">
    <property type="entry name" value="EFP_N"/>
    <property type="match status" value="1"/>
</dbReference>
<gene>
    <name evidence="8 13" type="primary">efp</name>
    <name evidence="13" type="ORF">IAA69_02215</name>
</gene>
<comment type="similarity">
    <text evidence="3 8 10">Belongs to the elongation factor P family.</text>
</comment>
<dbReference type="FunFam" id="2.30.30.30:FF:000003">
    <property type="entry name" value="Elongation factor P"/>
    <property type="match status" value="1"/>
</dbReference>
<dbReference type="Proteomes" id="UP000824261">
    <property type="component" value="Unassembled WGS sequence"/>
</dbReference>
<dbReference type="InterPro" id="IPR015365">
    <property type="entry name" value="Elong-fact-P_C"/>
</dbReference>
<comment type="caution">
    <text evidence="13">The sequence shown here is derived from an EMBL/GenBank/DDBJ whole genome shotgun (WGS) entry which is preliminary data.</text>
</comment>
<dbReference type="NCBIfam" id="NF001810">
    <property type="entry name" value="PRK00529.1"/>
    <property type="match status" value="1"/>
</dbReference>
<reference evidence="13" key="1">
    <citation type="submission" date="2020-10" db="EMBL/GenBank/DDBJ databases">
        <authorList>
            <person name="Gilroy R."/>
        </authorList>
    </citation>
    <scope>NUCLEOTIDE SEQUENCE</scope>
    <source>
        <strain evidence="13">ChiGjej1B1-2707</strain>
    </source>
</reference>
<dbReference type="GO" id="GO:0003746">
    <property type="term" value="F:translation elongation factor activity"/>
    <property type="evidence" value="ECO:0007669"/>
    <property type="project" value="UniProtKB-UniRule"/>
</dbReference>
<evidence type="ECO:0000259" key="11">
    <source>
        <dbReference type="SMART" id="SM00841"/>
    </source>
</evidence>
<evidence type="ECO:0000256" key="7">
    <source>
        <dbReference type="ARBA" id="ARBA00025469"/>
    </source>
</evidence>
<keyword evidence="4 8" id="KW-0963">Cytoplasm</keyword>
<comment type="subcellular location">
    <subcellularLocation>
        <location evidence="1 8">Cytoplasm</location>
    </subcellularLocation>
</comment>
<reference evidence="13" key="2">
    <citation type="journal article" date="2021" name="PeerJ">
        <title>Extensive microbial diversity within the chicken gut microbiome revealed by metagenomics and culture.</title>
        <authorList>
            <person name="Gilroy R."/>
            <person name="Ravi A."/>
            <person name="Getino M."/>
            <person name="Pursley I."/>
            <person name="Horton D.L."/>
            <person name="Alikhan N.F."/>
            <person name="Baker D."/>
            <person name="Gharbi K."/>
            <person name="Hall N."/>
            <person name="Watson M."/>
            <person name="Adriaenssens E.M."/>
            <person name="Foster-Nyarko E."/>
            <person name="Jarju S."/>
            <person name="Secka A."/>
            <person name="Antonio M."/>
            <person name="Oren A."/>
            <person name="Chaudhuri R.R."/>
            <person name="La Ragione R."/>
            <person name="Hildebrand F."/>
            <person name="Pallen M.J."/>
        </authorList>
    </citation>
    <scope>NUCLEOTIDE SEQUENCE</scope>
    <source>
        <strain evidence="13">ChiGjej1B1-2707</strain>
    </source>
</reference>
<evidence type="ECO:0000259" key="12">
    <source>
        <dbReference type="SMART" id="SM01185"/>
    </source>
</evidence>
<protein>
    <recommendedName>
        <fullName evidence="8 9">Elongation factor P</fullName>
        <shortName evidence="8">EF-P</shortName>
    </recommendedName>
</protein>